<accession>A0A0A8ZX97</accession>
<proteinExistence type="predicted"/>
<evidence type="ECO:0000313" key="1">
    <source>
        <dbReference type="EMBL" id="JAD43984.1"/>
    </source>
</evidence>
<name>A0A0A8ZX97_ARUDO</name>
<dbReference type="AlphaFoldDB" id="A0A0A8ZX97"/>
<protein>
    <submittedName>
        <fullName evidence="1">Uncharacterized protein</fullName>
    </submittedName>
</protein>
<reference evidence="1" key="2">
    <citation type="journal article" date="2015" name="Data Brief">
        <title>Shoot transcriptome of the giant reed, Arundo donax.</title>
        <authorList>
            <person name="Barrero R.A."/>
            <person name="Guerrero F.D."/>
            <person name="Moolhuijzen P."/>
            <person name="Goolsby J.A."/>
            <person name="Tidwell J."/>
            <person name="Bellgard S.E."/>
            <person name="Bellgard M.I."/>
        </authorList>
    </citation>
    <scope>NUCLEOTIDE SEQUENCE</scope>
    <source>
        <tissue evidence="1">Shoot tissue taken approximately 20 cm above the soil surface</tissue>
    </source>
</reference>
<dbReference type="EMBL" id="GBRH01253911">
    <property type="protein sequence ID" value="JAD43984.1"/>
    <property type="molecule type" value="Transcribed_RNA"/>
</dbReference>
<organism evidence="1">
    <name type="scientific">Arundo donax</name>
    <name type="common">Giant reed</name>
    <name type="synonym">Donax arundinaceus</name>
    <dbReference type="NCBI Taxonomy" id="35708"/>
    <lineage>
        <taxon>Eukaryota</taxon>
        <taxon>Viridiplantae</taxon>
        <taxon>Streptophyta</taxon>
        <taxon>Embryophyta</taxon>
        <taxon>Tracheophyta</taxon>
        <taxon>Spermatophyta</taxon>
        <taxon>Magnoliopsida</taxon>
        <taxon>Liliopsida</taxon>
        <taxon>Poales</taxon>
        <taxon>Poaceae</taxon>
        <taxon>PACMAD clade</taxon>
        <taxon>Arundinoideae</taxon>
        <taxon>Arundineae</taxon>
        <taxon>Arundo</taxon>
    </lineage>
</organism>
<sequence length="63" mass="7076">MPRVVAAPSAHALGLSTDSCKLFLLEMRPDPLIMLHAVRCDPLVRTTIGLYPAYNNRRTGLRW</sequence>
<reference evidence="1" key="1">
    <citation type="submission" date="2014-09" db="EMBL/GenBank/DDBJ databases">
        <authorList>
            <person name="Magalhaes I.L.F."/>
            <person name="Oliveira U."/>
            <person name="Santos F.R."/>
            <person name="Vidigal T.H.D.A."/>
            <person name="Brescovit A.D."/>
            <person name="Santos A.J."/>
        </authorList>
    </citation>
    <scope>NUCLEOTIDE SEQUENCE</scope>
    <source>
        <tissue evidence="1">Shoot tissue taken approximately 20 cm above the soil surface</tissue>
    </source>
</reference>